<protein>
    <recommendedName>
        <fullName evidence="3">DDE Tnp4 domain-containing protein</fullName>
    </recommendedName>
</protein>
<dbReference type="Proteomes" id="UP001458880">
    <property type="component" value="Unassembled WGS sequence"/>
</dbReference>
<proteinExistence type="predicted"/>
<accession>A0AAW1MV24</accession>
<keyword evidence="2" id="KW-1185">Reference proteome</keyword>
<evidence type="ECO:0008006" key="3">
    <source>
        <dbReference type="Google" id="ProtNLM"/>
    </source>
</evidence>
<evidence type="ECO:0000313" key="1">
    <source>
        <dbReference type="EMBL" id="KAK9751500.1"/>
    </source>
</evidence>
<reference evidence="1 2" key="1">
    <citation type="journal article" date="2024" name="BMC Genomics">
        <title>De novo assembly and annotation of Popillia japonica's genome with initial clues to its potential as an invasive pest.</title>
        <authorList>
            <person name="Cucini C."/>
            <person name="Boschi S."/>
            <person name="Funari R."/>
            <person name="Cardaioli E."/>
            <person name="Iannotti N."/>
            <person name="Marturano G."/>
            <person name="Paoli F."/>
            <person name="Bruttini M."/>
            <person name="Carapelli A."/>
            <person name="Frati F."/>
            <person name="Nardi F."/>
        </authorList>
    </citation>
    <scope>NUCLEOTIDE SEQUENCE [LARGE SCALE GENOMIC DNA]</scope>
    <source>
        <strain evidence="1">DMR45628</strain>
    </source>
</reference>
<evidence type="ECO:0000313" key="2">
    <source>
        <dbReference type="Proteomes" id="UP001458880"/>
    </source>
</evidence>
<sequence>MNLEMVCCWEIVDMESSHINSRIKARFEVNEFGNGLLLGDSGHGIKPYLITPLLNSVTDAEQLFNESQIRSRKVVERLFDVWKRRFHEGLIRKVKSHYSRSRKVVERLFDVWKRRFHEGLIRKVKSHYSSNSCSPQPSN</sequence>
<gene>
    <name evidence="1" type="ORF">QE152_g4953</name>
</gene>
<comment type="caution">
    <text evidence="1">The sequence shown here is derived from an EMBL/GenBank/DDBJ whole genome shotgun (WGS) entry which is preliminary data.</text>
</comment>
<dbReference type="EMBL" id="JASPKY010000027">
    <property type="protein sequence ID" value="KAK9751500.1"/>
    <property type="molecule type" value="Genomic_DNA"/>
</dbReference>
<organism evidence="1 2">
    <name type="scientific">Popillia japonica</name>
    <name type="common">Japanese beetle</name>
    <dbReference type="NCBI Taxonomy" id="7064"/>
    <lineage>
        <taxon>Eukaryota</taxon>
        <taxon>Metazoa</taxon>
        <taxon>Ecdysozoa</taxon>
        <taxon>Arthropoda</taxon>
        <taxon>Hexapoda</taxon>
        <taxon>Insecta</taxon>
        <taxon>Pterygota</taxon>
        <taxon>Neoptera</taxon>
        <taxon>Endopterygota</taxon>
        <taxon>Coleoptera</taxon>
        <taxon>Polyphaga</taxon>
        <taxon>Scarabaeiformia</taxon>
        <taxon>Scarabaeidae</taxon>
        <taxon>Rutelinae</taxon>
        <taxon>Popillia</taxon>
    </lineage>
</organism>
<name>A0AAW1MV24_POPJA</name>
<dbReference type="AlphaFoldDB" id="A0AAW1MV24"/>